<dbReference type="GO" id="GO:0016757">
    <property type="term" value="F:glycosyltransferase activity"/>
    <property type="evidence" value="ECO:0007669"/>
    <property type="project" value="InterPro"/>
</dbReference>
<evidence type="ECO:0000259" key="2">
    <source>
        <dbReference type="Pfam" id="PF04577"/>
    </source>
</evidence>
<keyword evidence="1" id="KW-0812">Transmembrane</keyword>
<feature type="transmembrane region" description="Helical" evidence="1">
    <location>
        <begin position="37"/>
        <end position="55"/>
    </location>
</feature>
<gene>
    <name evidence="3" type="ORF">CAPTEDRAFT_199663</name>
</gene>
<dbReference type="Proteomes" id="UP000014760">
    <property type="component" value="Unassembled WGS sequence"/>
</dbReference>
<feature type="domain" description="Glycosyltransferase 61 catalytic" evidence="2">
    <location>
        <begin position="310"/>
        <end position="462"/>
    </location>
</feature>
<dbReference type="STRING" id="283909.R7U8I3"/>
<dbReference type="EMBL" id="KB303857">
    <property type="protein sequence ID" value="ELU02690.1"/>
    <property type="molecule type" value="Genomic_DNA"/>
</dbReference>
<keyword evidence="1" id="KW-1133">Transmembrane helix</keyword>
<dbReference type="Pfam" id="PF04577">
    <property type="entry name" value="Glyco_transf_61"/>
    <property type="match status" value="1"/>
</dbReference>
<dbReference type="EMBL" id="AMQN01001606">
    <property type="status" value="NOT_ANNOTATED_CDS"/>
    <property type="molecule type" value="Genomic_DNA"/>
</dbReference>
<dbReference type="InterPro" id="IPR049625">
    <property type="entry name" value="Glyco_transf_61_cat"/>
</dbReference>
<dbReference type="HOGENOM" id="CLU_518022_0_0_1"/>
<reference evidence="4" key="3">
    <citation type="submission" date="2015-06" db="UniProtKB">
        <authorList>
            <consortium name="EnsemblMetazoa"/>
        </authorList>
    </citation>
    <scope>IDENTIFICATION</scope>
</reference>
<accession>R7U8I3</accession>
<keyword evidence="5" id="KW-1185">Reference proteome</keyword>
<dbReference type="OrthoDB" id="2102136at2759"/>
<evidence type="ECO:0000313" key="4">
    <source>
        <dbReference type="EnsemblMetazoa" id="CapteP199663"/>
    </source>
</evidence>
<name>R7U8I3_CAPTE</name>
<proteinExistence type="predicted"/>
<dbReference type="EnsemblMetazoa" id="CapteT199663">
    <property type="protein sequence ID" value="CapteP199663"/>
    <property type="gene ID" value="CapteG199663"/>
</dbReference>
<keyword evidence="1" id="KW-0472">Membrane</keyword>
<dbReference type="AlphaFoldDB" id="R7U8I3"/>
<organism evidence="3">
    <name type="scientific">Capitella teleta</name>
    <name type="common">Polychaete worm</name>
    <dbReference type="NCBI Taxonomy" id="283909"/>
    <lineage>
        <taxon>Eukaryota</taxon>
        <taxon>Metazoa</taxon>
        <taxon>Spiralia</taxon>
        <taxon>Lophotrochozoa</taxon>
        <taxon>Annelida</taxon>
        <taxon>Polychaeta</taxon>
        <taxon>Sedentaria</taxon>
        <taxon>Scolecida</taxon>
        <taxon>Capitellidae</taxon>
        <taxon>Capitella</taxon>
    </lineage>
</organism>
<evidence type="ECO:0000313" key="5">
    <source>
        <dbReference type="Proteomes" id="UP000014760"/>
    </source>
</evidence>
<sequence length="526" mass="59527">MTKKKGVSKAPEGFLPFFYTLCINFSSCTNTSIQSILSYKWIIVLVAGLFLLLISTQDDALMDNSFDEFHVQLRHDVSLRWNTSVGYCTHGLEMMSNSFMRELKSTRDRVLGKKPPYPPSSVLGIFNLKRREANGPHIKNYLDITSKDYPFVETVYFQRETSRLSIFLNDDYYHYSATSCYTLGTVYRRNMDTIQQLYNATCVGSITETLDSVPLEERTSALDIGMPVGYAQTGFSSIRHWTYLQMIPSANINAYGEVTSKNLTIFPSGCSRPRSFSIFKSKHDEVFSIASGPSTDDTIQVLPRLAPYLQFLQHFTDIKIHVGHITPFLMLLGIPRERFVTGSVATKLAYVPAGLPCDTSDIYSTQLTSYYLRRNLPNLSSMRTKVILVSSSTHRYLHHDDIIEMLQRHASIRGLEVIQYSTDSAKNINATQEIFNKALLVVSPTGPSEANILFCQPGTVVIQSVNHVDGMNMTMGSLSLSLGMRYYALLVDGQDSLEHKPEHIETPVLEYLSNIRKIRREHNQPF</sequence>
<reference evidence="3 5" key="2">
    <citation type="journal article" date="2013" name="Nature">
        <title>Insights into bilaterian evolution from three spiralian genomes.</title>
        <authorList>
            <person name="Simakov O."/>
            <person name="Marletaz F."/>
            <person name="Cho S.J."/>
            <person name="Edsinger-Gonzales E."/>
            <person name="Havlak P."/>
            <person name="Hellsten U."/>
            <person name="Kuo D.H."/>
            <person name="Larsson T."/>
            <person name="Lv J."/>
            <person name="Arendt D."/>
            <person name="Savage R."/>
            <person name="Osoegawa K."/>
            <person name="de Jong P."/>
            <person name="Grimwood J."/>
            <person name="Chapman J.A."/>
            <person name="Shapiro H."/>
            <person name="Aerts A."/>
            <person name="Otillar R.P."/>
            <person name="Terry A.Y."/>
            <person name="Boore J.L."/>
            <person name="Grigoriev I.V."/>
            <person name="Lindberg D.R."/>
            <person name="Seaver E.C."/>
            <person name="Weisblat D.A."/>
            <person name="Putnam N.H."/>
            <person name="Rokhsar D.S."/>
        </authorList>
    </citation>
    <scope>NUCLEOTIDE SEQUENCE</scope>
    <source>
        <strain evidence="3 5">I ESC-2004</strain>
    </source>
</reference>
<evidence type="ECO:0000256" key="1">
    <source>
        <dbReference type="SAM" id="Phobius"/>
    </source>
</evidence>
<evidence type="ECO:0000313" key="3">
    <source>
        <dbReference type="EMBL" id="ELU02690.1"/>
    </source>
</evidence>
<protein>
    <recommendedName>
        <fullName evidence="2">Glycosyltransferase 61 catalytic domain-containing protein</fullName>
    </recommendedName>
</protein>
<reference evidence="5" key="1">
    <citation type="submission" date="2012-12" db="EMBL/GenBank/DDBJ databases">
        <authorList>
            <person name="Hellsten U."/>
            <person name="Grimwood J."/>
            <person name="Chapman J.A."/>
            <person name="Shapiro H."/>
            <person name="Aerts A."/>
            <person name="Otillar R.P."/>
            <person name="Terry A.Y."/>
            <person name="Boore J.L."/>
            <person name="Simakov O."/>
            <person name="Marletaz F."/>
            <person name="Cho S.-J."/>
            <person name="Edsinger-Gonzales E."/>
            <person name="Havlak P."/>
            <person name="Kuo D.-H."/>
            <person name="Larsson T."/>
            <person name="Lv J."/>
            <person name="Arendt D."/>
            <person name="Savage R."/>
            <person name="Osoegawa K."/>
            <person name="de Jong P."/>
            <person name="Lindberg D.R."/>
            <person name="Seaver E.C."/>
            <person name="Weisblat D.A."/>
            <person name="Putnam N.H."/>
            <person name="Grigoriev I.V."/>
            <person name="Rokhsar D.S."/>
        </authorList>
    </citation>
    <scope>NUCLEOTIDE SEQUENCE</scope>
    <source>
        <strain evidence="5">I ESC-2004</strain>
    </source>
</reference>